<dbReference type="PANTHER" id="PTHR42776">
    <property type="entry name" value="SERINE PEPTIDASE S9 FAMILY MEMBER"/>
    <property type="match status" value="1"/>
</dbReference>
<evidence type="ECO:0000256" key="3">
    <source>
        <dbReference type="ARBA" id="ARBA00022825"/>
    </source>
</evidence>
<dbReference type="Pfam" id="PF07676">
    <property type="entry name" value="PD40"/>
    <property type="match status" value="4"/>
</dbReference>
<feature type="domain" description="Peptidase S9 prolyl oligopeptidase catalytic" evidence="6">
    <location>
        <begin position="468"/>
        <end position="676"/>
    </location>
</feature>
<evidence type="ECO:0000313" key="8">
    <source>
        <dbReference type="Proteomes" id="UP001203058"/>
    </source>
</evidence>
<accession>A0ABS9VR72</accession>
<feature type="signal peptide" evidence="5">
    <location>
        <begin position="1"/>
        <end position="17"/>
    </location>
</feature>
<feature type="chain" id="PRO_5046269763" evidence="5">
    <location>
        <begin position="18"/>
        <end position="696"/>
    </location>
</feature>
<keyword evidence="2" id="KW-0378">Hydrolase</keyword>
<protein>
    <submittedName>
        <fullName evidence="7">S9 family peptidase</fullName>
    </submittedName>
</protein>
<gene>
    <name evidence="7" type="ORF">LZ016_15270</name>
</gene>
<evidence type="ECO:0000313" key="7">
    <source>
        <dbReference type="EMBL" id="MCH8617457.1"/>
    </source>
</evidence>
<feature type="region of interest" description="Disordered" evidence="4">
    <location>
        <begin position="675"/>
        <end position="696"/>
    </location>
</feature>
<dbReference type="Pfam" id="PF00326">
    <property type="entry name" value="Peptidase_S9"/>
    <property type="match status" value="1"/>
</dbReference>
<dbReference type="Gene3D" id="3.40.50.1820">
    <property type="entry name" value="alpha/beta hydrolase"/>
    <property type="match status" value="1"/>
</dbReference>
<dbReference type="Gene3D" id="2.130.10.10">
    <property type="entry name" value="YVTN repeat-like/Quinoprotein amine dehydrogenase"/>
    <property type="match status" value="1"/>
</dbReference>
<dbReference type="Proteomes" id="UP001203058">
    <property type="component" value="Unassembled WGS sequence"/>
</dbReference>
<dbReference type="SUPFAM" id="SSF82171">
    <property type="entry name" value="DPP6 N-terminal domain-like"/>
    <property type="match status" value="1"/>
</dbReference>
<dbReference type="PANTHER" id="PTHR42776:SF13">
    <property type="entry name" value="DIPEPTIDYL-PEPTIDASE 5"/>
    <property type="match status" value="1"/>
</dbReference>
<keyword evidence="3" id="KW-0720">Serine protease</keyword>
<organism evidence="7 8">
    <name type="scientific">Sphingomonas telluris</name>
    <dbReference type="NCBI Taxonomy" id="2907998"/>
    <lineage>
        <taxon>Bacteria</taxon>
        <taxon>Pseudomonadati</taxon>
        <taxon>Pseudomonadota</taxon>
        <taxon>Alphaproteobacteria</taxon>
        <taxon>Sphingomonadales</taxon>
        <taxon>Sphingomonadaceae</taxon>
        <taxon>Sphingomonas</taxon>
    </lineage>
</organism>
<proteinExistence type="predicted"/>
<keyword evidence="8" id="KW-1185">Reference proteome</keyword>
<evidence type="ECO:0000256" key="5">
    <source>
        <dbReference type="SAM" id="SignalP"/>
    </source>
</evidence>
<dbReference type="EMBL" id="JAKZHW010000002">
    <property type="protein sequence ID" value="MCH8617457.1"/>
    <property type="molecule type" value="Genomic_DNA"/>
</dbReference>
<dbReference type="Gene3D" id="2.120.10.30">
    <property type="entry name" value="TolB, C-terminal domain"/>
    <property type="match status" value="1"/>
</dbReference>
<reference evidence="7 8" key="1">
    <citation type="submission" date="2022-03" db="EMBL/GenBank/DDBJ databases">
        <authorList>
            <person name="Jo J.-H."/>
            <person name="Im W.-T."/>
        </authorList>
    </citation>
    <scope>NUCLEOTIDE SEQUENCE [LARGE SCALE GENOMIC DNA]</scope>
    <source>
        <strain evidence="7 8">SM33</strain>
    </source>
</reference>
<evidence type="ECO:0000256" key="2">
    <source>
        <dbReference type="ARBA" id="ARBA00022801"/>
    </source>
</evidence>
<evidence type="ECO:0000256" key="4">
    <source>
        <dbReference type="SAM" id="MobiDB-lite"/>
    </source>
</evidence>
<evidence type="ECO:0000259" key="6">
    <source>
        <dbReference type="Pfam" id="PF00326"/>
    </source>
</evidence>
<dbReference type="InterPro" id="IPR001375">
    <property type="entry name" value="Peptidase_S9_cat"/>
</dbReference>
<dbReference type="InterPro" id="IPR011042">
    <property type="entry name" value="6-blade_b-propeller_TolB-like"/>
</dbReference>
<dbReference type="InterPro" id="IPR029058">
    <property type="entry name" value="AB_hydrolase_fold"/>
</dbReference>
<keyword evidence="1 5" id="KW-0732">Signal</keyword>
<sequence>MLRTYVAALLLAVPAAAATRPFTAKDLASIERVSAPSISPDGRYVAYALRTTDWDGNKGVNALNVIDLQGDTTKPLALLSNEKAGPGASWSSDGRWLYFISGKSGSAQVWRSSADGSVRQQLTSFPIDVAAFKLAPDGRTLIVAASVYPDCPTLACTKDRADAKAKAKGSGLEIKTEPRFWDSYLDQTVLNLFRVDVGEPGAPAEGTALIKGFTADVPADGDSGAITLSHDGRTVYFASRDPASDRGGGNSFSKIYVVAADGKTAPRLLIDRAGTSFSSPAVSPDGRSLAYVAVTGPLFSFARTAVMLMDLRSGKTREVAPGFDAALGAIAWSADGKSLLATGQERGQAPLYRIDLASNTVTKFSGEGVVSAFDSAGESTVFIRDTLGSPQQLFVQQGAAAPRQLTNAGASILSVTPLSPSEQFSFAGWNGETVYGYITKPYGFVEGRKYPVAFLIHGGPQSSFSNAWSYRWNPQVWAGMGYAVVTVDFHGSTGYGEKFAQSITGHWGDRPLEDLQKGWAHALANFAYLDGSRACALGGSYGGYMINWIASQWSDPWKCLVNHAGVFDVRSQAWVMDVGSFVDVQFGSTGNIADWEGFNPAVFSNRWKKPMLVVHGGKDFRVPTEQGIAAYNAARRAGVPTELLVFPDENHWVLKPQNSVQWYRKVEDWMDRWTGNVPPTEARQASSETADATHRN</sequence>
<keyword evidence="3" id="KW-0645">Protease</keyword>
<dbReference type="InterPro" id="IPR015943">
    <property type="entry name" value="WD40/YVTN_repeat-like_dom_sf"/>
</dbReference>
<dbReference type="SUPFAM" id="SSF53474">
    <property type="entry name" value="alpha/beta-Hydrolases"/>
    <property type="match status" value="1"/>
</dbReference>
<evidence type="ECO:0000256" key="1">
    <source>
        <dbReference type="ARBA" id="ARBA00022729"/>
    </source>
</evidence>
<comment type="caution">
    <text evidence="7">The sequence shown here is derived from an EMBL/GenBank/DDBJ whole genome shotgun (WGS) entry which is preliminary data.</text>
</comment>
<name>A0ABS9VR72_9SPHN</name>
<dbReference type="RefSeq" id="WP_241448330.1">
    <property type="nucleotide sequence ID" value="NZ_JAKZHW010000002.1"/>
</dbReference>
<dbReference type="InterPro" id="IPR011659">
    <property type="entry name" value="WD40"/>
</dbReference>